<organism evidence="1 2">
    <name type="scientific">Mycena metata</name>
    <dbReference type="NCBI Taxonomy" id="1033252"/>
    <lineage>
        <taxon>Eukaryota</taxon>
        <taxon>Fungi</taxon>
        <taxon>Dikarya</taxon>
        <taxon>Basidiomycota</taxon>
        <taxon>Agaricomycotina</taxon>
        <taxon>Agaricomycetes</taxon>
        <taxon>Agaricomycetidae</taxon>
        <taxon>Agaricales</taxon>
        <taxon>Marasmiineae</taxon>
        <taxon>Mycenaceae</taxon>
        <taxon>Mycena</taxon>
    </lineage>
</organism>
<gene>
    <name evidence="1" type="ORF">B0H16DRAFT_1485955</name>
</gene>
<accession>A0AAD7GJI4</accession>
<name>A0AAD7GJI4_9AGAR</name>
<evidence type="ECO:0000313" key="1">
    <source>
        <dbReference type="EMBL" id="KAJ7693770.1"/>
    </source>
</evidence>
<keyword evidence="2" id="KW-1185">Reference proteome</keyword>
<sequence>MANWHYNTLTAFTGDAHLRLAEHMNWRARVDDILDRDNRCDAIQSRAGLVRQRLLYGQSRFFRLLGILPNVMGLTYQWTNDADDEWNSLVASGALPLLETLNVYIPGGTLRGLMNFACTHAKIVNLTLSVGSTPNDAATMPKLTLPCLTTLQAPAWIVRWMGPAPALRAVLIWWDGDTGMPAALTNLALHAPLIDELVSVSDCLVDHRSVVEWVAKTVSRVSRLRMNDIASREYMFGWERTPCLPVLQFVRYDNVTLTLTAERKLIAWWLETACELDTIVIGRNTWKRWHEKDRVGPMGIGLWYRAEIESQRSAGYSILAPNLQRELAGWREFAAKHLSKRAADPPHPNFHVTTTSAKCEISKAPTVQWPVSHVPSITLLTAVQQRLHEARHLPARRANPELDVSDAANAPTGPVFYLNLPKTANGTQAFTKRFKPSGSDPVIFARTTQAREVYVVHPITSTSHQQFPPPCPVGQSTRTGQFHYQQATPGFSASCLPAWCFPRYGFSWFQHSGENMRFVSVSWHEDSSIAPSRWPIFRTETWTANMLLMCWEPNRFNSFLTPNSTTKTTARGVKSS</sequence>
<comment type="caution">
    <text evidence="1">The sequence shown here is derived from an EMBL/GenBank/DDBJ whole genome shotgun (WGS) entry which is preliminary data.</text>
</comment>
<evidence type="ECO:0000313" key="2">
    <source>
        <dbReference type="Proteomes" id="UP001215598"/>
    </source>
</evidence>
<protein>
    <submittedName>
        <fullName evidence="1">Uncharacterized protein</fullName>
    </submittedName>
</protein>
<dbReference type="AlphaFoldDB" id="A0AAD7GJI4"/>
<reference evidence="1" key="1">
    <citation type="submission" date="2023-03" db="EMBL/GenBank/DDBJ databases">
        <title>Massive genome expansion in bonnet fungi (Mycena s.s.) driven by repeated elements and novel gene families across ecological guilds.</title>
        <authorList>
            <consortium name="Lawrence Berkeley National Laboratory"/>
            <person name="Harder C.B."/>
            <person name="Miyauchi S."/>
            <person name="Viragh M."/>
            <person name="Kuo A."/>
            <person name="Thoen E."/>
            <person name="Andreopoulos B."/>
            <person name="Lu D."/>
            <person name="Skrede I."/>
            <person name="Drula E."/>
            <person name="Henrissat B."/>
            <person name="Morin E."/>
            <person name="Kohler A."/>
            <person name="Barry K."/>
            <person name="LaButti K."/>
            <person name="Morin E."/>
            <person name="Salamov A."/>
            <person name="Lipzen A."/>
            <person name="Mereny Z."/>
            <person name="Hegedus B."/>
            <person name="Baldrian P."/>
            <person name="Stursova M."/>
            <person name="Weitz H."/>
            <person name="Taylor A."/>
            <person name="Grigoriev I.V."/>
            <person name="Nagy L.G."/>
            <person name="Martin F."/>
            <person name="Kauserud H."/>
        </authorList>
    </citation>
    <scope>NUCLEOTIDE SEQUENCE</scope>
    <source>
        <strain evidence="1">CBHHK182m</strain>
    </source>
</reference>
<proteinExistence type="predicted"/>
<dbReference type="EMBL" id="JARKIB010000713">
    <property type="protein sequence ID" value="KAJ7693770.1"/>
    <property type="molecule type" value="Genomic_DNA"/>
</dbReference>
<dbReference type="Proteomes" id="UP001215598">
    <property type="component" value="Unassembled WGS sequence"/>
</dbReference>